<dbReference type="CDD" id="cd17360">
    <property type="entry name" value="MFS_HMIT_like"/>
    <property type="match status" value="1"/>
</dbReference>
<dbReference type="Pfam" id="PF00083">
    <property type="entry name" value="Sugar_tr"/>
    <property type="match status" value="2"/>
</dbReference>
<dbReference type="InterPro" id="IPR050814">
    <property type="entry name" value="Myo-inositol_Transporter"/>
</dbReference>
<dbReference type="GO" id="GO:0016324">
    <property type="term" value="C:apical plasma membrane"/>
    <property type="evidence" value="ECO:0007669"/>
    <property type="project" value="TreeGrafter"/>
</dbReference>
<keyword evidence="6" id="KW-0472">Membrane</keyword>
<comment type="subcellular location">
    <subcellularLocation>
        <location evidence="1">Membrane</location>
        <topology evidence="1">Multi-pass membrane protein</topology>
    </subcellularLocation>
</comment>
<dbReference type="InterPro" id="IPR020846">
    <property type="entry name" value="MFS_dom"/>
</dbReference>
<dbReference type="InterPro" id="IPR005828">
    <property type="entry name" value="MFS_sugar_transport-like"/>
</dbReference>
<name>A0A7D9DKF3_PARCT</name>
<organism evidence="8 9">
    <name type="scientific">Paramuricea clavata</name>
    <name type="common">Red gorgonian</name>
    <name type="synonym">Violescent sea-whip</name>
    <dbReference type="NCBI Taxonomy" id="317549"/>
    <lineage>
        <taxon>Eukaryota</taxon>
        <taxon>Metazoa</taxon>
        <taxon>Cnidaria</taxon>
        <taxon>Anthozoa</taxon>
        <taxon>Octocorallia</taxon>
        <taxon>Malacalcyonacea</taxon>
        <taxon>Plexauridae</taxon>
        <taxon>Paramuricea</taxon>
    </lineage>
</organism>
<comment type="caution">
    <text evidence="8">The sequence shown here is derived from an EMBL/GenBank/DDBJ whole genome shotgun (WGS) entry which is preliminary data.</text>
</comment>
<proteinExistence type="inferred from homology"/>
<keyword evidence="9" id="KW-1185">Reference proteome</keyword>
<evidence type="ECO:0000256" key="2">
    <source>
        <dbReference type="ARBA" id="ARBA00010992"/>
    </source>
</evidence>
<dbReference type="InterPro" id="IPR003663">
    <property type="entry name" value="Sugar/inositol_transpt"/>
</dbReference>
<evidence type="ECO:0000256" key="5">
    <source>
        <dbReference type="ARBA" id="ARBA00022989"/>
    </source>
</evidence>
<keyword evidence="4" id="KW-0812">Transmembrane</keyword>
<dbReference type="AlphaFoldDB" id="A0A7D9DKF3"/>
<dbReference type="EMBL" id="CACRXK020001106">
    <property type="protein sequence ID" value="CAB3987007.1"/>
    <property type="molecule type" value="Genomic_DNA"/>
</dbReference>
<dbReference type="FunFam" id="1.20.1250.20:FF:000177">
    <property type="entry name" value="proton myo-inositol cotransporter isoform X1"/>
    <property type="match status" value="1"/>
</dbReference>
<protein>
    <submittedName>
        <fullName evidence="8">Proton myo-inositol cotransporter-like isoform X1</fullName>
    </submittedName>
</protein>
<reference evidence="8" key="1">
    <citation type="submission" date="2020-04" db="EMBL/GenBank/DDBJ databases">
        <authorList>
            <person name="Alioto T."/>
            <person name="Alioto T."/>
            <person name="Gomez Garrido J."/>
        </authorList>
    </citation>
    <scope>NUCLEOTIDE SEQUENCE</scope>
    <source>
        <strain evidence="8">A484AB</strain>
    </source>
</reference>
<dbReference type="PROSITE" id="PS50850">
    <property type="entry name" value="MFS"/>
    <property type="match status" value="1"/>
</dbReference>
<accession>A0A7D9DKF3</accession>
<dbReference type="PRINTS" id="PR00171">
    <property type="entry name" value="SUGRTRNSPORT"/>
</dbReference>
<evidence type="ECO:0000256" key="1">
    <source>
        <dbReference type="ARBA" id="ARBA00004141"/>
    </source>
</evidence>
<evidence type="ECO:0000256" key="4">
    <source>
        <dbReference type="ARBA" id="ARBA00022692"/>
    </source>
</evidence>
<dbReference type="OrthoDB" id="6339427at2759"/>
<dbReference type="PANTHER" id="PTHR48020">
    <property type="entry name" value="PROTON MYO-INOSITOL COTRANSPORTER"/>
    <property type="match status" value="1"/>
</dbReference>
<dbReference type="PROSITE" id="PS00216">
    <property type="entry name" value="SUGAR_TRANSPORT_1"/>
    <property type="match status" value="1"/>
</dbReference>
<dbReference type="PROSITE" id="PS00217">
    <property type="entry name" value="SUGAR_TRANSPORT_2"/>
    <property type="match status" value="1"/>
</dbReference>
<evidence type="ECO:0000256" key="7">
    <source>
        <dbReference type="RuleBase" id="RU003346"/>
    </source>
</evidence>
<evidence type="ECO:0000256" key="3">
    <source>
        <dbReference type="ARBA" id="ARBA00022448"/>
    </source>
</evidence>
<dbReference type="InterPro" id="IPR005829">
    <property type="entry name" value="Sugar_transporter_CS"/>
</dbReference>
<dbReference type="InterPro" id="IPR036259">
    <property type="entry name" value="MFS_trans_sf"/>
</dbReference>
<comment type="similarity">
    <text evidence="2 7">Belongs to the major facilitator superfamily. Sugar transporter (TC 2.A.1.1) family.</text>
</comment>
<dbReference type="NCBIfam" id="TIGR00879">
    <property type="entry name" value="SP"/>
    <property type="match status" value="1"/>
</dbReference>
<dbReference type="Gene3D" id="1.20.1250.20">
    <property type="entry name" value="MFS general substrate transporter like domains"/>
    <property type="match status" value="2"/>
</dbReference>
<dbReference type="PANTHER" id="PTHR48020:SF12">
    <property type="entry name" value="PROTON MYO-INOSITOL COTRANSPORTER"/>
    <property type="match status" value="1"/>
</dbReference>
<sequence>MEEEQESLVSATKNNKPNQRLLKSSKNDPKPGIFVYILTFFAAVGGFLFGYDTGVVSGALIILKKRFRLTFFMEELVVSITIAGAILGALYAGPMSQYLGRKFVLIFSAIIFTIGAIFMAAAENTGELLTGRAIVGLGIGSASMTVPVYIAEAAPTHLRGKLVTLNNVFITGGQFVASVVDGIFASDKINGWRYMLGLSGVPAVIMLIGLLFMPESPRWLVSKGKVDKAKKVLQRIRNSDDVDEEIHDITQTIQRERLGANYGRCGIVVRIWQTPSVRRAIFVGCGLQAIQQLSGINTVMYYSSTIIKMAGTKSDEEAIWLSVPVAFTNFAFTLVGVFVVEMMGRRKLLLSSLAGVICSLLLLSVTFYIDLRQSPSVTLRPNINDSSCTTRYDHCYSCVEDSSCGFCYSKIDGDFLNGSCLPVGSNYDTDHDKYGLCNTTDSNLHWGYNHCPFALSWLAVLGLVLYLAWFAPGMGPMPWTVNSEIYPQWARSFGNSCSATTNWTFNLLVSITFLHLTRLLTKCGAFGLYTVIAFMGWLFIYTFVPETKGKTLEEVNKLFERQSYHDRNGLHSSVGSSNGMLDESES</sequence>
<keyword evidence="5" id="KW-1133">Transmembrane helix</keyword>
<dbReference type="Proteomes" id="UP001152795">
    <property type="component" value="Unassembled WGS sequence"/>
</dbReference>
<evidence type="ECO:0000256" key="6">
    <source>
        <dbReference type="ARBA" id="ARBA00023136"/>
    </source>
</evidence>
<dbReference type="GO" id="GO:0005366">
    <property type="term" value="F:myo-inositol:proton symporter activity"/>
    <property type="evidence" value="ECO:0007669"/>
    <property type="project" value="TreeGrafter"/>
</dbReference>
<evidence type="ECO:0000313" key="9">
    <source>
        <dbReference type="Proteomes" id="UP001152795"/>
    </source>
</evidence>
<evidence type="ECO:0000313" key="8">
    <source>
        <dbReference type="EMBL" id="CAB3987007.1"/>
    </source>
</evidence>
<keyword evidence="3 7" id="KW-0813">Transport</keyword>
<dbReference type="SUPFAM" id="SSF103473">
    <property type="entry name" value="MFS general substrate transporter"/>
    <property type="match status" value="1"/>
</dbReference>
<gene>
    <name evidence="8" type="ORF">PACLA_8A014597</name>
</gene>